<dbReference type="GO" id="GO:0005829">
    <property type="term" value="C:cytosol"/>
    <property type="evidence" value="ECO:0007669"/>
    <property type="project" value="TreeGrafter"/>
</dbReference>
<feature type="domain" description="UBA" evidence="3">
    <location>
        <begin position="387"/>
        <end position="431"/>
    </location>
</feature>
<gene>
    <name evidence="4" type="ORF">DPMN_143513</name>
</gene>
<feature type="compositionally biased region" description="Low complexity" evidence="2">
    <location>
        <begin position="163"/>
        <end position="180"/>
    </location>
</feature>
<dbReference type="SMART" id="SM00727">
    <property type="entry name" value="STI1"/>
    <property type="match status" value="4"/>
</dbReference>
<comment type="caution">
    <text evidence="4">The sequence shown here is derived from an EMBL/GenBank/DDBJ whole genome shotgun (WGS) entry which is preliminary data.</text>
</comment>
<dbReference type="CDD" id="cd14399">
    <property type="entry name" value="UBA_PLICs"/>
    <property type="match status" value="1"/>
</dbReference>
<dbReference type="InterPro" id="IPR015496">
    <property type="entry name" value="Ubiquilin"/>
</dbReference>
<dbReference type="InterPro" id="IPR015940">
    <property type="entry name" value="UBA"/>
</dbReference>
<dbReference type="Pfam" id="PF23195">
    <property type="entry name" value="UBQLN1"/>
    <property type="match status" value="1"/>
</dbReference>
<dbReference type="FunFam" id="1.10.8.10:FF:000079">
    <property type="entry name" value="Ubiquitin family protein"/>
    <property type="match status" value="1"/>
</dbReference>
<feature type="region of interest" description="Disordered" evidence="2">
    <location>
        <begin position="146"/>
        <end position="186"/>
    </location>
</feature>
<organism evidence="4 5">
    <name type="scientific">Dreissena polymorpha</name>
    <name type="common">Zebra mussel</name>
    <name type="synonym">Mytilus polymorpha</name>
    <dbReference type="NCBI Taxonomy" id="45954"/>
    <lineage>
        <taxon>Eukaryota</taxon>
        <taxon>Metazoa</taxon>
        <taxon>Spiralia</taxon>
        <taxon>Lophotrochozoa</taxon>
        <taxon>Mollusca</taxon>
        <taxon>Bivalvia</taxon>
        <taxon>Autobranchia</taxon>
        <taxon>Heteroconchia</taxon>
        <taxon>Euheterodonta</taxon>
        <taxon>Imparidentia</taxon>
        <taxon>Neoheterodontei</taxon>
        <taxon>Myida</taxon>
        <taxon>Dreissenoidea</taxon>
        <taxon>Dreissenidae</taxon>
        <taxon>Dreissena</taxon>
    </lineage>
</organism>
<dbReference type="SMART" id="SM00165">
    <property type="entry name" value="UBA"/>
    <property type="match status" value="1"/>
</dbReference>
<dbReference type="Gene3D" id="1.10.260.100">
    <property type="match status" value="2"/>
</dbReference>
<name>A0A9D4GGE4_DREPO</name>
<evidence type="ECO:0000259" key="3">
    <source>
        <dbReference type="PROSITE" id="PS50030"/>
    </source>
</evidence>
<reference evidence="4" key="1">
    <citation type="journal article" date="2019" name="bioRxiv">
        <title>The Genome of the Zebra Mussel, Dreissena polymorpha: A Resource for Invasive Species Research.</title>
        <authorList>
            <person name="McCartney M.A."/>
            <person name="Auch B."/>
            <person name="Kono T."/>
            <person name="Mallez S."/>
            <person name="Zhang Y."/>
            <person name="Obille A."/>
            <person name="Becker A."/>
            <person name="Abrahante J.E."/>
            <person name="Garbe J."/>
            <person name="Badalamenti J.P."/>
            <person name="Herman A."/>
            <person name="Mangelson H."/>
            <person name="Liachko I."/>
            <person name="Sullivan S."/>
            <person name="Sone E.D."/>
            <person name="Koren S."/>
            <person name="Silverstein K.A.T."/>
            <person name="Beckman K.B."/>
            <person name="Gohl D.M."/>
        </authorList>
    </citation>
    <scope>NUCLEOTIDE SEQUENCE</scope>
    <source>
        <strain evidence="4">Duluth1</strain>
        <tissue evidence="4">Whole animal</tissue>
    </source>
</reference>
<sequence length="436" mass="48004">MGSANFMEMQQRMQQEVMQNPEMLRQMMENPFVQQMMSNPDIMRQLMMANPQMREVMERNPEITHMLNNPELMRQTLELARNPAMLQELMRSQDRAMSNLESIPGGFNALQRMYTDIQEPMMNAAQEGFGSNPFSGLMANNTGNIQAGRENTDPLPNPWAPRTTSSTSSTTTGAGTSPTSQADAGQFGMFNSPGMSSLMSQMTANPQLMQNMLQAPYMQSMMESMTANPDLANQILGTNPMFASNPQLREQFQQQLPTMLQQMQNPAVQSVMTNPRALQAMQQVMQGMQTLNTEAPGLFPNMGLPGGIAPSFPPGMFLPATTSATTTASATSTTTTSTTTAGTTTPTSPQEPGRPTTNPATPGGHDPFTHMMTQMMGMMAQGNQNQPPEQRYANQLEQLAMMGFVDREANIRALQATFGDVNLAIERLLQQRQLDL</sequence>
<protein>
    <recommendedName>
        <fullName evidence="1">Ubiquilin</fullName>
    </recommendedName>
</protein>
<dbReference type="GO" id="GO:0006511">
    <property type="term" value="P:ubiquitin-dependent protein catabolic process"/>
    <property type="evidence" value="ECO:0007669"/>
    <property type="project" value="TreeGrafter"/>
</dbReference>
<dbReference type="AlphaFoldDB" id="A0A9D4GGE4"/>
<accession>A0A9D4GGE4</accession>
<evidence type="ECO:0000313" key="4">
    <source>
        <dbReference type="EMBL" id="KAH3814994.1"/>
    </source>
</evidence>
<dbReference type="Gene3D" id="1.10.8.10">
    <property type="entry name" value="DNA helicase RuvA subunit, C-terminal domain"/>
    <property type="match status" value="1"/>
</dbReference>
<dbReference type="EMBL" id="JAIWYP010000006">
    <property type="protein sequence ID" value="KAH3814994.1"/>
    <property type="molecule type" value="Genomic_DNA"/>
</dbReference>
<dbReference type="GO" id="GO:0031593">
    <property type="term" value="F:polyubiquitin modification-dependent protein binding"/>
    <property type="evidence" value="ECO:0007669"/>
    <property type="project" value="TreeGrafter"/>
</dbReference>
<dbReference type="InterPro" id="IPR006636">
    <property type="entry name" value="STI1_HS-bd"/>
</dbReference>
<dbReference type="FunFam" id="1.10.260.100:FF:000003">
    <property type="entry name" value="Ubiquilin 1"/>
    <property type="match status" value="1"/>
</dbReference>
<feature type="region of interest" description="Disordered" evidence="2">
    <location>
        <begin position="321"/>
        <end position="364"/>
    </location>
</feature>
<evidence type="ECO:0000256" key="1">
    <source>
        <dbReference type="ARBA" id="ARBA00071717"/>
    </source>
</evidence>
<dbReference type="PANTHER" id="PTHR10677">
    <property type="entry name" value="UBIQUILIN"/>
    <property type="match status" value="1"/>
</dbReference>
<dbReference type="Proteomes" id="UP000828390">
    <property type="component" value="Unassembled WGS sequence"/>
</dbReference>
<dbReference type="InterPro" id="IPR009060">
    <property type="entry name" value="UBA-like_sf"/>
</dbReference>
<feature type="compositionally biased region" description="Low complexity" evidence="2">
    <location>
        <begin position="321"/>
        <end position="348"/>
    </location>
</feature>
<reference evidence="4" key="2">
    <citation type="submission" date="2020-11" db="EMBL/GenBank/DDBJ databases">
        <authorList>
            <person name="McCartney M.A."/>
            <person name="Auch B."/>
            <person name="Kono T."/>
            <person name="Mallez S."/>
            <person name="Becker A."/>
            <person name="Gohl D.M."/>
            <person name="Silverstein K.A.T."/>
            <person name="Koren S."/>
            <person name="Bechman K.B."/>
            <person name="Herman A."/>
            <person name="Abrahante J.E."/>
            <person name="Garbe J."/>
        </authorList>
    </citation>
    <scope>NUCLEOTIDE SEQUENCE</scope>
    <source>
        <strain evidence="4">Duluth1</strain>
        <tissue evidence="4">Whole animal</tissue>
    </source>
</reference>
<dbReference type="Pfam" id="PF00627">
    <property type="entry name" value="UBA"/>
    <property type="match status" value="1"/>
</dbReference>
<evidence type="ECO:0000256" key="2">
    <source>
        <dbReference type="SAM" id="MobiDB-lite"/>
    </source>
</evidence>
<dbReference type="FunFam" id="1.10.260.100:FF:000001">
    <property type="entry name" value="Ubiquilin 1"/>
    <property type="match status" value="1"/>
</dbReference>
<keyword evidence="5" id="KW-1185">Reference proteome</keyword>
<dbReference type="SUPFAM" id="SSF46934">
    <property type="entry name" value="UBA-like"/>
    <property type="match status" value="1"/>
</dbReference>
<evidence type="ECO:0000313" key="5">
    <source>
        <dbReference type="Proteomes" id="UP000828390"/>
    </source>
</evidence>
<dbReference type="PROSITE" id="PS50030">
    <property type="entry name" value="UBA"/>
    <property type="match status" value="1"/>
</dbReference>
<dbReference type="PANTHER" id="PTHR10677:SF3">
    <property type="entry name" value="FI07626P-RELATED"/>
    <property type="match status" value="1"/>
</dbReference>
<proteinExistence type="predicted"/>